<dbReference type="AlphaFoldDB" id="A0AA39C882"/>
<evidence type="ECO:0008006" key="3">
    <source>
        <dbReference type="Google" id="ProtNLM"/>
    </source>
</evidence>
<dbReference type="SMART" id="SM00367">
    <property type="entry name" value="LRR_CC"/>
    <property type="match status" value="2"/>
</dbReference>
<dbReference type="Gene3D" id="3.80.10.10">
    <property type="entry name" value="Ribonuclease Inhibitor"/>
    <property type="match status" value="1"/>
</dbReference>
<evidence type="ECO:0000313" key="2">
    <source>
        <dbReference type="Proteomes" id="UP001168972"/>
    </source>
</evidence>
<sequence length="194" mass="22042">MSFLLKVLNKPIVLKRPLFYWLVGVFNRVSESRIKEVGADIACAEWLIRNGAAVKWGNSNNYLNNYDTLVVTIKNKKMNENSKLFIHGVDATDSAISYEGFRHFDGCKYINYVKLVNCAYIGDEALSKLDYLKNSLKNLEISNCTNVTESGLNHLKQLTKLEGLELANLPAVKNETNIIRELHKSLPKCKIIFK</sequence>
<proteinExistence type="predicted"/>
<protein>
    <recommendedName>
        <fullName evidence="3">Mitochondrial ATP synthase regulatory component factor B</fullName>
    </recommendedName>
</protein>
<name>A0AA39C882_MICHY</name>
<dbReference type="SUPFAM" id="SSF52047">
    <property type="entry name" value="RNI-like"/>
    <property type="match status" value="1"/>
</dbReference>
<comment type="caution">
    <text evidence="1">The sequence shown here is derived from an EMBL/GenBank/DDBJ whole genome shotgun (WGS) entry which is preliminary data.</text>
</comment>
<evidence type="ECO:0000313" key="1">
    <source>
        <dbReference type="EMBL" id="KAK0159727.1"/>
    </source>
</evidence>
<reference evidence="1" key="1">
    <citation type="journal article" date="2023" name="bioRxiv">
        <title>Scaffold-level genome assemblies of two parasitoid biocontrol wasps reveal the parthenogenesis mechanism and an associated novel virus.</title>
        <authorList>
            <person name="Inwood S."/>
            <person name="Skelly J."/>
            <person name="Guhlin J."/>
            <person name="Harrop T."/>
            <person name="Goldson S."/>
            <person name="Dearden P."/>
        </authorList>
    </citation>
    <scope>NUCLEOTIDE SEQUENCE</scope>
    <source>
        <strain evidence="1">Lincoln</strain>
        <tissue evidence="1">Whole body</tissue>
    </source>
</reference>
<keyword evidence="2" id="KW-1185">Reference proteome</keyword>
<gene>
    <name evidence="1" type="ORF">PV327_010812</name>
</gene>
<dbReference type="InterPro" id="IPR032675">
    <property type="entry name" value="LRR_dom_sf"/>
</dbReference>
<dbReference type="EMBL" id="JAQQBR010001836">
    <property type="protein sequence ID" value="KAK0159727.1"/>
    <property type="molecule type" value="Genomic_DNA"/>
</dbReference>
<accession>A0AA39C882</accession>
<reference evidence="1" key="2">
    <citation type="submission" date="2023-03" db="EMBL/GenBank/DDBJ databases">
        <authorList>
            <person name="Inwood S.N."/>
            <person name="Skelly J.G."/>
            <person name="Guhlin J."/>
            <person name="Harrop T.W.R."/>
            <person name="Goldson S.G."/>
            <person name="Dearden P.K."/>
        </authorList>
    </citation>
    <scope>NUCLEOTIDE SEQUENCE</scope>
    <source>
        <strain evidence="1">Lincoln</strain>
        <tissue evidence="1">Whole body</tissue>
    </source>
</reference>
<dbReference type="Proteomes" id="UP001168972">
    <property type="component" value="Unassembled WGS sequence"/>
</dbReference>
<dbReference type="InterPro" id="IPR006553">
    <property type="entry name" value="Leu-rich_rpt_Cys-con_subtyp"/>
</dbReference>
<organism evidence="1 2">
    <name type="scientific">Microctonus hyperodae</name>
    <name type="common">Parasitoid wasp</name>
    <dbReference type="NCBI Taxonomy" id="165561"/>
    <lineage>
        <taxon>Eukaryota</taxon>
        <taxon>Metazoa</taxon>
        <taxon>Ecdysozoa</taxon>
        <taxon>Arthropoda</taxon>
        <taxon>Hexapoda</taxon>
        <taxon>Insecta</taxon>
        <taxon>Pterygota</taxon>
        <taxon>Neoptera</taxon>
        <taxon>Endopterygota</taxon>
        <taxon>Hymenoptera</taxon>
        <taxon>Apocrita</taxon>
        <taxon>Ichneumonoidea</taxon>
        <taxon>Braconidae</taxon>
        <taxon>Euphorinae</taxon>
        <taxon>Microctonus</taxon>
    </lineage>
</organism>